<gene>
    <name evidence="1" type="ORF">TorRG33x02_272340</name>
</gene>
<protein>
    <submittedName>
        <fullName evidence="1">Uncharacterized protein</fullName>
    </submittedName>
</protein>
<proteinExistence type="predicted"/>
<sequence>MFTIKWLGTSYVKSLLLRISDSPLSWNQDSISCWIFVADNRDISKLKVEQIMLDSTSSVFVYRWDFMFHSWPRHGRILCFSSCHNQRRKEKPTRKPDRRHRLTIDVVLLFYLCQL</sequence>
<reference evidence="2" key="1">
    <citation type="submission" date="2016-06" db="EMBL/GenBank/DDBJ databases">
        <title>Parallel loss of symbiosis genes in relatives of nitrogen-fixing non-legume Parasponia.</title>
        <authorList>
            <person name="Van Velzen R."/>
            <person name="Holmer R."/>
            <person name="Bu F."/>
            <person name="Rutten L."/>
            <person name="Van Zeijl A."/>
            <person name="Liu W."/>
            <person name="Santuari L."/>
            <person name="Cao Q."/>
            <person name="Sharma T."/>
            <person name="Shen D."/>
            <person name="Roswanjaya Y."/>
            <person name="Wardhani T."/>
            <person name="Kalhor M.S."/>
            <person name="Jansen J."/>
            <person name="Van den Hoogen J."/>
            <person name="Gungor B."/>
            <person name="Hartog M."/>
            <person name="Hontelez J."/>
            <person name="Verver J."/>
            <person name="Yang W.-C."/>
            <person name="Schijlen E."/>
            <person name="Repin R."/>
            <person name="Schilthuizen M."/>
            <person name="Schranz E."/>
            <person name="Heidstra R."/>
            <person name="Miyata K."/>
            <person name="Fedorova E."/>
            <person name="Kohlen W."/>
            <person name="Bisseling T."/>
            <person name="Smit S."/>
            <person name="Geurts R."/>
        </authorList>
    </citation>
    <scope>NUCLEOTIDE SEQUENCE [LARGE SCALE GENOMIC DNA]</scope>
    <source>
        <strain evidence="2">cv. RG33-2</strain>
    </source>
</reference>
<dbReference type="EMBL" id="JXTC01000325">
    <property type="protein sequence ID" value="PON64818.1"/>
    <property type="molecule type" value="Genomic_DNA"/>
</dbReference>
<evidence type="ECO:0000313" key="1">
    <source>
        <dbReference type="EMBL" id="PON64818.1"/>
    </source>
</evidence>
<dbReference type="OrthoDB" id="10327334at2759"/>
<dbReference type="InParanoid" id="A0A2P5CUV5"/>
<evidence type="ECO:0000313" key="2">
    <source>
        <dbReference type="Proteomes" id="UP000237000"/>
    </source>
</evidence>
<accession>A0A2P5CUV5</accession>
<keyword evidence="2" id="KW-1185">Reference proteome</keyword>
<dbReference type="AlphaFoldDB" id="A0A2P5CUV5"/>
<comment type="caution">
    <text evidence="1">The sequence shown here is derived from an EMBL/GenBank/DDBJ whole genome shotgun (WGS) entry which is preliminary data.</text>
</comment>
<dbReference type="Proteomes" id="UP000237000">
    <property type="component" value="Unassembled WGS sequence"/>
</dbReference>
<name>A0A2P5CUV5_TREOI</name>
<organism evidence="1 2">
    <name type="scientific">Trema orientale</name>
    <name type="common">Charcoal tree</name>
    <name type="synonym">Celtis orientalis</name>
    <dbReference type="NCBI Taxonomy" id="63057"/>
    <lineage>
        <taxon>Eukaryota</taxon>
        <taxon>Viridiplantae</taxon>
        <taxon>Streptophyta</taxon>
        <taxon>Embryophyta</taxon>
        <taxon>Tracheophyta</taxon>
        <taxon>Spermatophyta</taxon>
        <taxon>Magnoliopsida</taxon>
        <taxon>eudicotyledons</taxon>
        <taxon>Gunneridae</taxon>
        <taxon>Pentapetalae</taxon>
        <taxon>rosids</taxon>
        <taxon>fabids</taxon>
        <taxon>Rosales</taxon>
        <taxon>Cannabaceae</taxon>
        <taxon>Trema</taxon>
    </lineage>
</organism>